<gene>
    <name evidence="1" type="ORF">LPTSP2_01400</name>
</gene>
<comment type="caution">
    <text evidence="1">The sequence shown here is derived from an EMBL/GenBank/DDBJ whole genome shotgun (WGS) entry which is preliminary data.</text>
</comment>
<dbReference type="Proteomes" id="UP000245206">
    <property type="component" value="Unassembled WGS sequence"/>
</dbReference>
<dbReference type="EMBL" id="BFAZ01000002">
    <property type="protein sequence ID" value="GBF40874.1"/>
    <property type="molecule type" value="Genomic_DNA"/>
</dbReference>
<dbReference type="AlphaFoldDB" id="A0A2P2D8A6"/>
<evidence type="ECO:0000313" key="1">
    <source>
        <dbReference type="EMBL" id="GBF40874.1"/>
    </source>
</evidence>
<name>A0A2P2D8A6_9LEPT</name>
<keyword evidence="2" id="KW-1185">Reference proteome</keyword>
<evidence type="ECO:0000313" key="2">
    <source>
        <dbReference type="Proteomes" id="UP000245206"/>
    </source>
</evidence>
<accession>A0A2P2D8A6</accession>
<proteinExistence type="predicted"/>
<protein>
    <submittedName>
        <fullName evidence="1">Uncharacterized protein</fullName>
    </submittedName>
</protein>
<sequence>MIDIVLFAGEIVIATKLELETFKEAVSETEPKLAVIKLEPTPIVDTSPVVLIVATAVSDESQLIEGSEVRSCVVESEKRPTA</sequence>
<organism evidence="1 2">
    <name type="scientific">Leptospira ellinghausenii</name>
    <dbReference type="NCBI Taxonomy" id="1917822"/>
    <lineage>
        <taxon>Bacteria</taxon>
        <taxon>Pseudomonadati</taxon>
        <taxon>Spirochaetota</taxon>
        <taxon>Spirochaetia</taxon>
        <taxon>Leptospirales</taxon>
        <taxon>Leptospiraceae</taxon>
        <taxon>Leptospira</taxon>
    </lineage>
</organism>
<reference evidence="2" key="1">
    <citation type="journal article" date="2019" name="Microbiol. Immunol.">
        <title>Molecular and phenotypic characterization of Leptospira johnsonii sp. nov., Leptospira ellinghausenii sp. nov. and Leptospira ryugenii sp. nov. isolated from soil and water in Japan.</title>
        <authorList>
            <person name="Masuzawa T."/>
            <person name="Saito M."/>
            <person name="Nakao R."/>
            <person name="Nikaido Y."/>
            <person name="Matsumoto M."/>
            <person name="Ogawa M."/>
            <person name="Yokoyama M."/>
            <person name="Hidaka Y."/>
            <person name="Tomita J."/>
            <person name="Sakakibara K."/>
            <person name="Suzuki K."/>
            <person name="Yasuda S."/>
            <person name="Sato H."/>
            <person name="Yamaguchi M."/>
            <person name="Yoshida S.I."/>
            <person name="Koizumi N."/>
            <person name="Kawamura Y."/>
        </authorList>
    </citation>
    <scope>NUCLEOTIDE SEQUENCE [LARGE SCALE GENOMIC DNA]</scope>
    <source>
        <strain evidence="2">E18</strain>
    </source>
</reference>